<protein>
    <submittedName>
        <fullName evidence="2">Uncharacterized protein</fullName>
    </submittedName>
</protein>
<feature type="compositionally biased region" description="Polar residues" evidence="1">
    <location>
        <begin position="537"/>
        <end position="555"/>
    </location>
</feature>
<feature type="compositionally biased region" description="Polar residues" evidence="1">
    <location>
        <begin position="500"/>
        <end position="511"/>
    </location>
</feature>
<keyword evidence="3" id="KW-1185">Reference proteome</keyword>
<accession>A0AAU9WCX2</accession>
<feature type="compositionally biased region" description="Basic residues" evidence="1">
    <location>
        <begin position="215"/>
        <end position="228"/>
    </location>
</feature>
<proteinExistence type="predicted"/>
<feature type="region of interest" description="Disordered" evidence="1">
    <location>
        <begin position="209"/>
        <end position="229"/>
    </location>
</feature>
<organism evidence="2 3">
    <name type="scientific">Pocillopora meandrina</name>
    <dbReference type="NCBI Taxonomy" id="46732"/>
    <lineage>
        <taxon>Eukaryota</taxon>
        <taxon>Metazoa</taxon>
        <taxon>Cnidaria</taxon>
        <taxon>Anthozoa</taxon>
        <taxon>Hexacorallia</taxon>
        <taxon>Scleractinia</taxon>
        <taxon>Astrocoeniina</taxon>
        <taxon>Pocilloporidae</taxon>
        <taxon>Pocillopora</taxon>
    </lineage>
</organism>
<gene>
    <name evidence="2" type="ORF">PMEA_00004216</name>
</gene>
<evidence type="ECO:0000313" key="3">
    <source>
        <dbReference type="Proteomes" id="UP001159428"/>
    </source>
</evidence>
<feature type="compositionally biased region" description="Basic and acidic residues" evidence="1">
    <location>
        <begin position="623"/>
        <end position="633"/>
    </location>
</feature>
<dbReference type="Proteomes" id="UP001159428">
    <property type="component" value="Unassembled WGS sequence"/>
</dbReference>
<dbReference type="EMBL" id="CALNXJ010000012">
    <property type="protein sequence ID" value="CAH3110140.1"/>
    <property type="molecule type" value="Genomic_DNA"/>
</dbReference>
<sequence length="806" mass="89099">MEVKSDGSDEEMKDDIDSVRGLLDRFKEDKEGGLLKETSSSSTNEDGYSSAGESLVSELVKKSTKSTLVMNLKPVSKTRDSSTKMGLGDAAAGDDEGESSGKGVSQKRKQDSFLVEVQERAEVISKSARKAPETLVSSIGQNVEGDPDTEEFLRKIRAAPSSSNEFRMEDNETRPCRSKSASEVDLSVVVPIALTLNLEIQKSKIPLVRSGSLKDRRKPSAASRRKSFRSSFNEDFDDSLVISEGEESMDEDRSVTPGGGFIIKNPPQWDVGEAVRPRTKPKPKVKSKTVSGIALPGLADALIKKQIAAENKQRSQGSAAEIVRAAAENKKNMSAKEDKLEKEPEKPAWLVEAEARRKLHEQRRHPKSKDQGESETSQGPEKPVNNGPVLKSLPQKPEVGKKKSVGGGVMSVFRNIVLRPVRKPDAVPTKSEDDSDATKSFNVCLRPVSKGGPLDNQADEIKGSFQPVRLKPIAPRLSRPWSSSVTNTEATPMRTRTPPEKTSTSQSVQQEKSAREYHTVPLLAPITLERSEPRVSESYSSPTNGERVTISSNYLSGPHKLPPSTTPKPSNRSKTVTVTASEVPQLSSVRRRSVELIQARVEKKFSRPSHSAEPYGDLSVSRRGSDARDRAETYDSAFRPTYTGDVLPQWKIDLIEKKKNSTASREGSNNDRPHQTQIPNAVVVPPWKKELAEKRKQRSPVSGNQASGKENEPSTFSELPLWQREIAERRKRREVLPGQELPEKTDGSTERPEWQRRLKNTRRNQPIVAPKGPSEDSADSVPSFMKEFEKKKRTCPRGSSRNSSYV</sequence>
<reference evidence="2 3" key="1">
    <citation type="submission" date="2022-05" db="EMBL/GenBank/DDBJ databases">
        <authorList>
            <consortium name="Genoscope - CEA"/>
            <person name="William W."/>
        </authorList>
    </citation>
    <scope>NUCLEOTIDE SEQUENCE [LARGE SCALE GENOMIC DNA]</scope>
</reference>
<feature type="region of interest" description="Disordered" evidence="1">
    <location>
        <begin position="162"/>
        <end position="181"/>
    </location>
</feature>
<feature type="compositionally biased region" description="Basic and acidic residues" evidence="1">
    <location>
        <begin position="15"/>
        <end position="34"/>
    </location>
</feature>
<feature type="region of interest" description="Disordered" evidence="1">
    <location>
        <begin position="476"/>
        <end position="636"/>
    </location>
</feature>
<feature type="region of interest" description="Disordered" evidence="1">
    <location>
        <begin position="244"/>
        <end position="290"/>
    </location>
</feature>
<name>A0AAU9WCX2_9CNID</name>
<feature type="compositionally biased region" description="Basic and acidic residues" evidence="1">
    <location>
        <begin position="741"/>
        <end position="756"/>
    </location>
</feature>
<evidence type="ECO:0000256" key="1">
    <source>
        <dbReference type="SAM" id="MobiDB-lite"/>
    </source>
</evidence>
<dbReference type="AlphaFoldDB" id="A0AAU9WCX2"/>
<feature type="compositionally biased region" description="Polar residues" evidence="1">
    <location>
        <begin position="699"/>
        <end position="717"/>
    </location>
</feature>
<feature type="region of interest" description="Disordered" evidence="1">
    <location>
        <begin position="1"/>
        <end position="111"/>
    </location>
</feature>
<feature type="compositionally biased region" description="Polar residues" evidence="1">
    <location>
        <begin position="567"/>
        <end position="588"/>
    </location>
</feature>
<feature type="compositionally biased region" description="Polar residues" evidence="1">
    <location>
        <begin position="480"/>
        <end position="490"/>
    </location>
</feature>
<feature type="compositionally biased region" description="Basic and acidic residues" evidence="1">
    <location>
        <begin position="166"/>
        <end position="175"/>
    </location>
</feature>
<feature type="region of interest" description="Disordered" evidence="1">
    <location>
        <begin position="658"/>
        <end position="806"/>
    </location>
</feature>
<comment type="caution">
    <text evidence="2">The sequence shown here is derived from an EMBL/GenBank/DDBJ whole genome shotgun (WGS) entry which is preliminary data.</text>
</comment>
<feature type="region of interest" description="Disordered" evidence="1">
    <location>
        <begin position="128"/>
        <end position="149"/>
    </location>
</feature>
<feature type="compositionally biased region" description="Polar residues" evidence="1">
    <location>
        <begin position="37"/>
        <end position="47"/>
    </location>
</feature>
<feature type="compositionally biased region" description="Basic residues" evidence="1">
    <location>
        <begin position="277"/>
        <end position="287"/>
    </location>
</feature>
<feature type="region of interest" description="Disordered" evidence="1">
    <location>
        <begin position="419"/>
        <end position="438"/>
    </location>
</feature>
<feature type="region of interest" description="Disordered" evidence="1">
    <location>
        <begin position="448"/>
        <end position="467"/>
    </location>
</feature>
<feature type="compositionally biased region" description="Basic residues" evidence="1">
    <location>
        <begin position="357"/>
        <end position="367"/>
    </location>
</feature>
<evidence type="ECO:0000313" key="2">
    <source>
        <dbReference type="EMBL" id="CAH3110140.1"/>
    </source>
</evidence>
<feature type="compositionally biased region" description="Polar residues" evidence="1">
    <location>
        <begin position="797"/>
        <end position="806"/>
    </location>
</feature>
<feature type="compositionally biased region" description="Basic and acidic residues" evidence="1">
    <location>
        <begin position="327"/>
        <end position="346"/>
    </location>
</feature>
<feature type="region of interest" description="Disordered" evidence="1">
    <location>
        <begin position="308"/>
        <end position="412"/>
    </location>
</feature>